<dbReference type="InterPro" id="IPR007685">
    <property type="entry name" value="RelA_SpoT"/>
</dbReference>
<dbReference type="InterPro" id="IPR052366">
    <property type="entry name" value="GTP_Pyrophosphokinase"/>
</dbReference>
<protein>
    <submittedName>
        <fullName evidence="3">GTP pyrophosphokinase</fullName>
        <ecNumber evidence="3">2.7.6.5</ecNumber>
    </submittedName>
</protein>
<dbReference type="EMBL" id="JAFBEC010000006">
    <property type="protein sequence ID" value="MBM7633330.1"/>
    <property type="molecule type" value="Genomic_DNA"/>
</dbReference>
<name>A0ABS2PD16_9BACL</name>
<evidence type="ECO:0000313" key="3">
    <source>
        <dbReference type="EMBL" id="MBM7633330.1"/>
    </source>
</evidence>
<comment type="caution">
    <text evidence="3">The sequence shown here is derived from an EMBL/GenBank/DDBJ whole genome shotgun (WGS) entry which is preliminary data.</text>
</comment>
<dbReference type="Gene3D" id="1.10.287.860">
    <property type="entry name" value="Nucleotidyltransferase"/>
    <property type="match status" value="1"/>
</dbReference>
<accession>A0ABS2PD16</accession>
<gene>
    <name evidence="3" type="ORF">JOD17_002424</name>
</gene>
<evidence type="ECO:0000256" key="1">
    <source>
        <dbReference type="ARBA" id="ARBA00004976"/>
    </source>
</evidence>
<dbReference type="CDD" id="cd05399">
    <property type="entry name" value="NT_Rel-Spo_like"/>
    <property type="match status" value="1"/>
</dbReference>
<dbReference type="InterPro" id="IPR043519">
    <property type="entry name" value="NT_sf"/>
</dbReference>
<comment type="pathway">
    <text evidence="1">Purine metabolism; ppGpp biosynthesis; ppGpp from GTP: step 1/2.</text>
</comment>
<evidence type="ECO:0000313" key="4">
    <source>
        <dbReference type="Proteomes" id="UP000741863"/>
    </source>
</evidence>
<reference evidence="3 4" key="1">
    <citation type="submission" date="2021-01" db="EMBL/GenBank/DDBJ databases">
        <title>Genomic Encyclopedia of Type Strains, Phase IV (KMG-IV): sequencing the most valuable type-strain genomes for metagenomic binning, comparative biology and taxonomic classification.</title>
        <authorList>
            <person name="Goeker M."/>
        </authorList>
    </citation>
    <scope>NUCLEOTIDE SEQUENCE [LARGE SCALE GENOMIC DNA]</scope>
    <source>
        <strain evidence="3 4">DSM 25540</strain>
    </source>
</reference>
<dbReference type="SUPFAM" id="SSF81301">
    <property type="entry name" value="Nucleotidyltransferase"/>
    <property type="match status" value="1"/>
</dbReference>
<dbReference type="Proteomes" id="UP000741863">
    <property type="component" value="Unassembled WGS sequence"/>
</dbReference>
<sequence>MEHSQQTFPVDPAVLKKMKTELTRFMMTYKFALDEMDTKISILQEEFQYVHDYNPIEHISTRLKSPESILEKAQRKKLPLNLATIRNELNDIAGIRINCSFQKDIYEIKDMLSAHQDLRVVEVKDYIKAPKENGYRSLHLIAELPVYMSDRVEHVAVEIQIRTVAMDFWASLEHKIFYKFGEVVPNDMRHELKEVADIAAQLDTRMEGLHRRSEQHKEQYYARESMKSLQVDQKQFALPERLLQALSNIDETPKDS</sequence>
<dbReference type="SMART" id="SM00954">
    <property type="entry name" value="RelA_SpoT"/>
    <property type="match status" value="1"/>
</dbReference>
<dbReference type="PANTHER" id="PTHR47837">
    <property type="entry name" value="GTP PYROPHOSPHOKINASE YJBM"/>
    <property type="match status" value="1"/>
</dbReference>
<dbReference type="EC" id="2.7.6.5" evidence="3"/>
<organism evidence="3 4">
    <name type="scientific">Geomicrobium sediminis</name>
    <dbReference type="NCBI Taxonomy" id="1347788"/>
    <lineage>
        <taxon>Bacteria</taxon>
        <taxon>Bacillati</taxon>
        <taxon>Bacillota</taxon>
        <taxon>Bacilli</taxon>
        <taxon>Bacillales</taxon>
        <taxon>Geomicrobium</taxon>
    </lineage>
</organism>
<dbReference type="RefSeq" id="WP_204697947.1">
    <property type="nucleotide sequence ID" value="NZ_JAFBEC010000006.1"/>
</dbReference>
<proteinExistence type="predicted"/>
<dbReference type="PANTHER" id="PTHR47837:SF2">
    <property type="entry name" value="GTP PYROPHOSPHOKINASE YWAC"/>
    <property type="match status" value="1"/>
</dbReference>
<keyword evidence="4" id="KW-1185">Reference proteome</keyword>
<keyword evidence="3" id="KW-0808">Transferase</keyword>
<evidence type="ECO:0000259" key="2">
    <source>
        <dbReference type="SMART" id="SM00954"/>
    </source>
</evidence>
<dbReference type="Gene3D" id="3.30.460.10">
    <property type="entry name" value="Beta Polymerase, domain 2"/>
    <property type="match status" value="1"/>
</dbReference>
<dbReference type="Pfam" id="PF04607">
    <property type="entry name" value="RelA_SpoT"/>
    <property type="match status" value="1"/>
</dbReference>
<dbReference type="GO" id="GO:0008728">
    <property type="term" value="F:GTP diphosphokinase activity"/>
    <property type="evidence" value="ECO:0007669"/>
    <property type="project" value="UniProtKB-EC"/>
</dbReference>
<feature type="domain" description="RelA/SpoT" evidence="2">
    <location>
        <begin position="61"/>
        <end position="184"/>
    </location>
</feature>